<keyword evidence="2" id="KW-0472">Membrane</keyword>
<sequence>MKLFANFFKSQHNFKGFHKGIPSSEIQDLPVVDFILVDLEEEEETTCTDTSFSKDCSPFYTESQTPNIPSTLRSDMPLPVICPSGNFLDLRGTYPSLPLPMGVFNGAEICINASFKGYLATLLVPCIWLVLGSYVFVAAMAYIFHTSKKLDVAFESSVNDGGIQIVQGVPICDHFISEAPLPTPEDVLESTLKQYGHLSDFGKDDAASQSLQCLLPPNRKPNPTALDQKALKNTVLKDVDIMFRGTVPDSWIARESNSGETHSAFRARSVHTAAMDVIEVSTPIVRIPTRSPVVNSIAIQHSDAHNTILLRPTHVGAVIRPGTLLLATPKTRPAPITTDTRHLAPMQHQCFNSSPLKYSHTMVSHRPLKLRTQVSGSSTLPTSTLRKSTRVSSG</sequence>
<keyword evidence="2" id="KW-0812">Transmembrane</keyword>
<protein>
    <submittedName>
        <fullName evidence="3">Uncharacterized protein</fullName>
    </submittedName>
</protein>
<reference evidence="3" key="1">
    <citation type="submission" date="2021-01" db="EMBL/GenBank/DDBJ databases">
        <authorList>
            <person name="Kaushik A."/>
        </authorList>
    </citation>
    <scope>NUCLEOTIDE SEQUENCE</scope>
    <source>
        <strain evidence="3">AG3-1AP</strain>
    </source>
</reference>
<accession>A0A8H2XAF1</accession>
<evidence type="ECO:0000313" key="4">
    <source>
        <dbReference type="Proteomes" id="UP000663831"/>
    </source>
</evidence>
<proteinExistence type="predicted"/>
<keyword evidence="2" id="KW-1133">Transmembrane helix</keyword>
<feature type="region of interest" description="Disordered" evidence="1">
    <location>
        <begin position="373"/>
        <end position="394"/>
    </location>
</feature>
<organism evidence="3 4">
    <name type="scientific">Rhizoctonia solani</name>
    <dbReference type="NCBI Taxonomy" id="456999"/>
    <lineage>
        <taxon>Eukaryota</taxon>
        <taxon>Fungi</taxon>
        <taxon>Dikarya</taxon>
        <taxon>Basidiomycota</taxon>
        <taxon>Agaricomycotina</taxon>
        <taxon>Agaricomycetes</taxon>
        <taxon>Cantharellales</taxon>
        <taxon>Ceratobasidiaceae</taxon>
        <taxon>Rhizoctonia</taxon>
    </lineage>
</organism>
<name>A0A8H2XAF1_9AGAM</name>
<evidence type="ECO:0000313" key="3">
    <source>
        <dbReference type="EMBL" id="CAE6417792.1"/>
    </source>
</evidence>
<comment type="caution">
    <text evidence="3">The sequence shown here is derived from an EMBL/GenBank/DDBJ whole genome shotgun (WGS) entry which is preliminary data.</text>
</comment>
<evidence type="ECO:0000256" key="1">
    <source>
        <dbReference type="SAM" id="MobiDB-lite"/>
    </source>
</evidence>
<feature type="transmembrane region" description="Helical" evidence="2">
    <location>
        <begin position="122"/>
        <end position="144"/>
    </location>
</feature>
<evidence type="ECO:0000256" key="2">
    <source>
        <dbReference type="SAM" id="Phobius"/>
    </source>
</evidence>
<dbReference type="EMBL" id="CAJMWV010000847">
    <property type="protein sequence ID" value="CAE6417792.1"/>
    <property type="molecule type" value="Genomic_DNA"/>
</dbReference>
<gene>
    <name evidence="3" type="ORF">RDB_LOCUS29044</name>
</gene>
<dbReference type="AlphaFoldDB" id="A0A8H2XAF1"/>
<dbReference type="Proteomes" id="UP000663831">
    <property type="component" value="Unassembled WGS sequence"/>
</dbReference>